<dbReference type="PROSITE" id="PS51199">
    <property type="entry name" value="SF4_HELICASE"/>
    <property type="match status" value="1"/>
</dbReference>
<dbReference type="EMBL" id="FRFE01000011">
    <property type="protein sequence ID" value="SHO48838.1"/>
    <property type="molecule type" value="Genomic_DNA"/>
</dbReference>
<dbReference type="Gene3D" id="3.40.50.300">
    <property type="entry name" value="P-loop containing nucleotide triphosphate hydrolases"/>
    <property type="match status" value="1"/>
</dbReference>
<sequence>MNSSEDAVSRFYFDHLENGRQDKGVLTAECPFCRTQEGEKAGKLVVIINPGAYFHGYFRCLSRCVPGGFPLWFAHLIGLAPDAVPGYDPDRDPLRQLPDYPVANINGEMRSCHDRLSDEILTRYREMGVQPELLSELQVGYNGRYITYPYIQADGNCYSLRCVFPERPEDYFWQGDDRFSNDPFRIFNVQDIERCADGTLFLCEGEDNFLTIRQQGYPGVAVPHHQAFENIDPEQFNAIRTIFLVTVHSGEADAAARELAARIGYKVRLLVWAPGTPRNYSLADLAREKGKNFRQAVTEMIRRANAFSPFAGPEREYARFLQQLAGRGEGAYTSIQTGFSRLDGALEGLHGLNVIGGAPKVGKSAFAIQVASQMAEQGIPVLYYDFENGRQQIYQRILSRLSRLEIRQLVEGKLQGTERQRFDDAAAKLRRMLNVLRVVNDRKLTPELMRRHIDFIRHETRSKYAVVVIDSLHKLPFKDFNERRTGIDAWLRHLESIRDELQVSFLVISELSRGTEKAYSEEPHLGVFKGSGDIEYSADNAMVLFPKTVQKQNGDGDKRSATLWVVASREHSPGPVASYELDYPFWGFVEKDVEPTL</sequence>
<dbReference type="Proteomes" id="UP000184603">
    <property type="component" value="Unassembled WGS sequence"/>
</dbReference>
<organism evidence="2 3">
    <name type="scientific">Desulfopila aestuarii DSM 18488</name>
    <dbReference type="NCBI Taxonomy" id="1121416"/>
    <lineage>
        <taxon>Bacteria</taxon>
        <taxon>Pseudomonadati</taxon>
        <taxon>Thermodesulfobacteriota</taxon>
        <taxon>Desulfobulbia</taxon>
        <taxon>Desulfobulbales</taxon>
        <taxon>Desulfocapsaceae</taxon>
        <taxon>Desulfopila</taxon>
    </lineage>
</organism>
<accession>A0A1M7Y8J2</accession>
<gene>
    <name evidence="2" type="ORF">SAMN02745220_02495</name>
</gene>
<reference evidence="2 3" key="1">
    <citation type="submission" date="2016-12" db="EMBL/GenBank/DDBJ databases">
        <authorList>
            <person name="Song W.-J."/>
            <person name="Kurnit D.M."/>
        </authorList>
    </citation>
    <scope>NUCLEOTIDE SEQUENCE [LARGE SCALE GENOMIC DNA]</scope>
    <source>
        <strain evidence="2 3">DSM 18488</strain>
    </source>
</reference>
<dbReference type="GO" id="GO:0005829">
    <property type="term" value="C:cytosol"/>
    <property type="evidence" value="ECO:0007669"/>
    <property type="project" value="TreeGrafter"/>
</dbReference>
<keyword evidence="2" id="KW-0347">Helicase</keyword>
<dbReference type="Pfam" id="PF03796">
    <property type="entry name" value="DnaB_C"/>
    <property type="match status" value="1"/>
</dbReference>
<evidence type="ECO:0000313" key="3">
    <source>
        <dbReference type="Proteomes" id="UP000184603"/>
    </source>
</evidence>
<dbReference type="PANTHER" id="PTHR30153:SF2">
    <property type="entry name" value="REPLICATIVE DNA HELICASE"/>
    <property type="match status" value="1"/>
</dbReference>
<proteinExistence type="predicted"/>
<evidence type="ECO:0000313" key="2">
    <source>
        <dbReference type="EMBL" id="SHO48838.1"/>
    </source>
</evidence>
<keyword evidence="3" id="KW-1185">Reference proteome</keyword>
<name>A0A1M7Y8J2_9BACT</name>
<dbReference type="RefSeq" id="WP_073613788.1">
    <property type="nucleotide sequence ID" value="NZ_FRFE01000011.1"/>
</dbReference>
<dbReference type="PANTHER" id="PTHR30153">
    <property type="entry name" value="REPLICATIVE DNA HELICASE DNAB"/>
    <property type="match status" value="1"/>
</dbReference>
<dbReference type="GO" id="GO:0003678">
    <property type="term" value="F:DNA helicase activity"/>
    <property type="evidence" value="ECO:0007669"/>
    <property type="project" value="InterPro"/>
</dbReference>
<dbReference type="GO" id="GO:0006260">
    <property type="term" value="P:DNA replication"/>
    <property type="evidence" value="ECO:0007669"/>
    <property type="project" value="InterPro"/>
</dbReference>
<dbReference type="SUPFAM" id="SSF52540">
    <property type="entry name" value="P-loop containing nucleoside triphosphate hydrolases"/>
    <property type="match status" value="1"/>
</dbReference>
<dbReference type="InterPro" id="IPR007694">
    <property type="entry name" value="DNA_helicase_DnaB-like_C"/>
</dbReference>
<keyword evidence="2" id="KW-0378">Hydrolase</keyword>
<dbReference type="InterPro" id="IPR027417">
    <property type="entry name" value="P-loop_NTPase"/>
</dbReference>
<keyword evidence="2" id="KW-0547">Nucleotide-binding</keyword>
<keyword evidence="2" id="KW-0067">ATP-binding</keyword>
<protein>
    <submittedName>
        <fullName evidence="2">DnaB-like helicase C terminal domain-containing protein</fullName>
    </submittedName>
</protein>
<dbReference type="GO" id="GO:0005524">
    <property type="term" value="F:ATP binding"/>
    <property type="evidence" value="ECO:0007669"/>
    <property type="project" value="InterPro"/>
</dbReference>
<dbReference type="STRING" id="1121416.SAMN02745220_02495"/>
<evidence type="ECO:0000259" key="1">
    <source>
        <dbReference type="PROSITE" id="PS51199"/>
    </source>
</evidence>
<dbReference type="OrthoDB" id="5428564at2"/>
<dbReference type="AlphaFoldDB" id="A0A1M7Y8J2"/>
<feature type="domain" description="SF4 helicase" evidence="1">
    <location>
        <begin position="328"/>
        <end position="595"/>
    </location>
</feature>